<dbReference type="CDD" id="cd22997">
    <property type="entry name" value="GT_LH"/>
    <property type="match status" value="1"/>
</dbReference>
<keyword evidence="2" id="KW-1133">Transmembrane helix</keyword>
<keyword evidence="2" id="KW-0812">Transmembrane</keyword>
<proteinExistence type="predicted"/>
<dbReference type="EMBL" id="JAADJZ010000006">
    <property type="protein sequence ID" value="KAF2874602.1"/>
    <property type="molecule type" value="Genomic_DNA"/>
</dbReference>
<feature type="compositionally biased region" description="Basic residues" evidence="1">
    <location>
        <begin position="652"/>
        <end position="662"/>
    </location>
</feature>
<dbReference type="OrthoDB" id="422736at2759"/>
<name>A0A7C8MJ55_9PLEO</name>
<feature type="transmembrane region" description="Helical" evidence="2">
    <location>
        <begin position="35"/>
        <end position="52"/>
    </location>
</feature>
<evidence type="ECO:0000313" key="4">
    <source>
        <dbReference type="Proteomes" id="UP000481861"/>
    </source>
</evidence>
<feature type="compositionally biased region" description="Basic and acidic residues" evidence="1">
    <location>
        <begin position="637"/>
        <end position="651"/>
    </location>
</feature>
<protein>
    <submittedName>
        <fullName evidence="3">Uncharacterized protein</fullName>
    </submittedName>
</protein>
<keyword evidence="4" id="KW-1185">Reference proteome</keyword>
<dbReference type="Proteomes" id="UP000481861">
    <property type="component" value="Unassembled WGS sequence"/>
</dbReference>
<dbReference type="PANTHER" id="PTHR36587">
    <property type="entry name" value="EXPRESSION SITE-ASSOCIATED GENE 3 (ESAG3)-LIKE PROTEIN"/>
    <property type="match status" value="1"/>
</dbReference>
<evidence type="ECO:0000313" key="3">
    <source>
        <dbReference type="EMBL" id="KAF2874602.1"/>
    </source>
</evidence>
<evidence type="ECO:0000256" key="1">
    <source>
        <dbReference type="SAM" id="MobiDB-lite"/>
    </source>
</evidence>
<keyword evidence="2" id="KW-0472">Membrane</keyword>
<sequence>MPADGLESAPMSPWRASGGLWSAVLQWAMSRRGRMVLFSSVFVFVLLAVMGARSSETITSRYQSLSSDYHYHLPSWRPHLPNLPSIIASPLKPSSTTIELENGEIKYVPVGLTKATPNFHLLMPALDDSPEFCKTTLSAMLLNYPPPTIINLYQKFASQADREQETLRSTLHYLSNKKLVKDEDMVLIVDGHDTWFQLPSDVMIRQYQIVLADANTRLMTQYGNNTQNVQKHNQTILFGAAKVCKGDDLACKQMPDSVLPSNIYGTKTGKEIALTPAKYLDAGTLMGPAQDLKKLFAAAVKKFEREQSQAATVQSIMATIFGEQELARRNEHKGTKPASSSKWVDWFGGQAGEPEDATPKTNADQENTWEHEFAIGLDYTHTLFQSVIYSAEDELVPLPHDNSTDLSKYHHDGTPTPALKIPTALQRAKPPFWTPDLSNNNPSPNEKPAYIDKLEFDKDIDHLKPRDTKWEDINLIQNTYTGAIAAALHLNVPLTKTSAKAAAHEAGPSANLSYPTLWHAPYSRALLRKYIRARQSPLGAHAAAVGGDRQWDQRGGRGGIWTEAANLWLPWGEVDGVCGALQQLKDVFADDKGVWLHEKEQDAEKKRLEEEQELRDRIVEEAKKQEEDEEKKRKKKEKEEKMKKAKEDGGQKKARRRRVWAG</sequence>
<feature type="region of interest" description="Disordered" evidence="1">
    <location>
        <begin position="620"/>
        <end position="662"/>
    </location>
</feature>
<feature type="region of interest" description="Disordered" evidence="1">
    <location>
        <begin position="331"/>
        <end position="362"/>
    </location>
</feature>
<gene>
    <name evidence="3" type="ORF">BDV95DRAFT_592650</name>
</gene>
<comment type="caution">
    <text evidence="3">The sequence shown here is derived from an EMBL/GenBank/DDBJ whole genome shotgun (WGS) entry which is preliminary data.</text>
</comment>
<reference evidence="3 4" key="1">
    <citation type="submission" date="2020-01" db="EMBL/GenBank/DDBJ databases">
        <authorList>
            <consortium name="DOE Joint Genome Institute"/>
            <person name="Haridas S."/>
            <person name="Albert R."/>
            <person name="Binder M."/>
            <person name="Bloem J."/>
            <person name="Labutti K."/>
            <person name="Salamov A."/>
            <person name="Andreopoulos B."/>
            <person name="Baker S.E."/>
            <person name="Barry K."/>
            <person name="Bills G."/>
            <person name="Bluhm B.H."/>
            <person name="Cannon C."/>
            <person name="Castanera R."/>
            <person name="Culley D.E."/>
            <person name="Daum C."/>
            <person name="Ezra D."/>
            <person name="Gonzalez J.B."/>
            <person name="Henrissat B."/>
            <person name="Kuo A."/>
            <person name="Liang C."/>
            <person name="Lipzen A."/>
            <person name="Lutzoni F."/>
            <person name="Magnuson J."/>
            <person name="Mondo S."/>
            <person name="Nolan M."/>
            <person name="Ohm R."/>
            <person name="Pangilinan J."/>
            <person name="Park H.-J.H."/>
            <person name="Ramirez L."/>
            <person name="Alfaro M."/>
            <person name="Sun H."/>
            <person name="Tritt A."/>
            <person name="Yoshinaga Y."/>
            <person name="Zwiers L.-H.L."/>
            <person name="Turgeon B.G."/>
            <person name="Goodwin S.B."/>
            <person name="Spatafora J.W."/>
            <person name="Crous P.W."/>
            <person name="Grigoriev I.V."/>
        </authorList>
    </citation>
    <scope>NUCLEOTIDE SEQUENCE [LARGE SCALE GENOMIC DNA]</scope>
    <source>
        <strain evidence="3 4">CBS 611.86</strain>
    </source>
</reference>
<accession>A0A7C8MJ55</accession>
<dbReference type="PANTHER" id="PTHR36587:SF2">
    <property type="entry name" value="EXPRESSION SITE-ASSOCIATED GENE 3 (ESAG3)-LIKE PROTEIN"/>
    <property type="match status" value="1"/>
</dbReference>
<evidence type="ECO:0000256" key="2">
    <source>
        <dbReference type="SAM" id="Phobius"/>
    </source>
</evidence>
<dbReference type="AlphaFoldDB" id="A0A7C8MJ55"/>
<organism evidence="3 4">
    <name type="scientific">Massariosphaeria phaeospora</name>
    <dbReference type="NCBI Taxonomy" id="100035"/>
    <lineage>
        <taxon>Eukaryota</taxon>
        <taxon>Fungi</taxon>
        <taxon>Dikarya</taxon>
        <taxon>Ascomycota</taxon>
        <taxon>Pezizomycotina</taxon>
        <taxon>Dothideomycetes</taxon>
        <taxon>Pleosporomycetidae</taxon>
        <taxon>Pleosporales</taxon>
        <taxon>Pleosporales incertae sedis</taxon>
        <taxon>Massariosphaeria</taxon>
    </lineage>
</organism>